<reference evidence="3" key="1">
    <citation type="journal article" date="2018" name="Nat. Microbiol.">
        <title>Leveraging single-cell genomics to expand the fungal tree of life.</title>
        <authorList>
            <person name="Ahrendt S.R."/>
            <person name="Quandt C.A."/>
            <person name="Ciobanu D."/>
            <person name="Clum A."/>
            <person name="Salamov A."/>
            <person name="Andreopoulos B."/>
            <person name="Cheng J.F."/>
            <person name="Woyke T."/>
            <person name="Pelin A."/>
            <person name="Henrissat B."/>
            <person name="Reynolds N.K."/>
            <person name="Benny G.L."/>
            <person name="Smith M.E."/>
            <person name="James T.Y."/>
            <person name="Grigoriev I.V."/>
        </authorList>
    </citation>
    <scope>NUCLEOTIDE SEQUENCE [LARGE SCALE GENOMIC DNA]</scope>
</reference>
<name>A0A4P9Y388_9FUNG</name>
<dbReference type="AlphaFoldDB" id="A0A4P9Y388"/>
<evidence type="ECO:0000313" key="3">
    <source>
        <dbReference type="Proteomes" id="UP000267251"/>
    </source>
</evidence>
<keyword evidence="3" id="KW-1185">Reference proteome</keyword>
<dbReference type="Proteomes" id="UP000267251">
    <property type="component" value="Unassembled WGS sequence"/>
</dbReference>
<organism evidence="2 3">
    <name type="scientific">Piptocephalis cylindrospora</name>
    <dbReference type="NCBI Taxonomy" id="1907219"/>
    <lineage>
        <taxon>Eukaryota</taxon>
        <taxon>Fungi</taxon>
        <taxon>Fungi incertae sedis</taxon>
        <taxon>Zoopagomycota</taxon>
        <taxon>Zoopagomycotina</taxon>
        <taxon>Zoopagomycetes</taxon>
        <taxon>Zoopagales</taxon>
        <taxon>Piptocephalidaceae</taxon>
        <taxon>Piptocephalis</taxon>
    </lineage>
</organism>
<evidence type="ECO:0000313" key="2">
    <source>
        <dbReference type="EMBL" id="RKP12290.1"/>
    </source>
</evidence>
<evidence type="ECO:0000256" key="1">
    <source>
        <dbReference type="SAM" id="MobiDB-lite"/>
    </source>
</evidence>
<feature type="compositionally biased region" description="Basic and acidic residues" evidence="1">
    <location>
        <begin position="87"/>
        <end position="110"/>
    </location>
</feature>
<protein>
    <submittedName>
        <fullName evidence="2">Uncharacterized protein</fullName>
    </submittedName>
</protein>
<feature type="region of interest" description="Disordered" evidence="1">
    <location>
        <begin position="86"/>
        <end position="110"/>
    </location>
</feature>
<gene>
    <name evidence="2" type="ORF">BJ684DRAFT_17207</name>
</gene>
<accession>A0A4P9Y388</accession>
<dbReference type="EMBL" id="KZ988393">
    <property type="protein sequence ID" value="RKP12290.1"/>
    <property type="molecule type" value="Genomic_DNA"/>
</dbReference>
<sequence length="110" mass="12681">MASLVPPGGSLGFFVLLPAFAWRCWPRLVRSLLDLHGLGLITSRIIGKKRKGKLPVLLLNGRERDRRWWWRKGVGNRWWRKRVKKSTGGEEDWKISDGEGNREGEMLESA</sequence>
<proteinExistence type="predicted"/>